<dbReference type="EMBL" id="JADEXS010000003">
    <property type="protein sequence ID" value="MBE9020991.1"/>
    <property type="molecule type" value="Genomic_DNA"/>
</dbReference>
<keyword evidence="3" id="KW-1185">Reference proteome</keyword>
<organism evidence="2 3">
    <name type="scientific">Desmonostoc muscorum LEGE 12446</name>
    <dbReference type="NCBI Taxonomy" id="1828758"/>
    <lineage>
        <taxon>Bacteria</taxon>
        <taxon>Bacillati</taxon>
        <taxon>Cyanobacteriota</taxon>
        <taxon>Cyanophyceae</taxon>
        <taxon>Nostocales</taxon>
        <taxon>Nostocaceae</taxon>
        <taxon>Desmonostoc</taxon>
    </lineage>
</organism>
<gene>
    <name evidence="2" type="ORF">IQ276_00525</name>
</gene>
<dbReference type="InterPro" id="IPR001173">
    <property type="entry name" value="Glyco_trans_2-like"/>
</dbReference>
<reference evidence="2" key="1">
    <citation type="submission" date="2020-10" db="EMBL/GenBank/DDBJ databases">
        <authorList>
            <person name="Castelo-Branco R."/>
            <person name="Eusebio N."/>
            <person name="Adriana R."/>
            <person name="Vieira A."/>
            <person name="Brugerolle De Fraissinette N."/>
            <person name="Rezende De Castro R."/>
            <person name="Schneider M.P."/>
            <person name="Vasconcelos V."/>
            <person name="Leao P.N."/>
        </authorList>
    </citation>
    <scope>NUCLEOTIDE SEQUENCE</scope>
    <source>
        <strain evidence="2">LEGE 12446</strain>
    </source>
</reference>
<dbReference type="Proteomes" id="UP000622533">
    <property type="component" value="Unassembled WGS sequence"/>
</dbReference>
<dbReference type="CDD" id="cd06433">
    <property type="entry name" value="GT_2_WfgS_like"/>
    <property type="match status" value="1"/>
</dbReference>
<protein>
    <submittedName>
        <fullName evidence="2">Glycosyltransferase</fullName>
    </submittedName>
</protein>
<proteinExistence type="predicted"/>
<dbReference type="PANTHER" id="PTHR22916">
    <property type="entry name" value="GLYCOSYLTRANSFERASE"/>
    <property type="match status" value="1"/>
</dbReference>
<accession>A0A8J6ZLG7</accession>
<evidence type="ECO:0000313" key="3">
    <source>
        <dbReference type="Proteomes" id="UP000622533"/>
    </source>
</evidence>
<dbReference type="Pfam" id="PF00535">
    <property type="entry name" value="Glycos_transf_2"/>
    <property type="match status" value="1"/>
</dbReference>
<dbReference type="PANTHER" id="PTHR22916:SF67">
    <property type="entry name" value="COLANIC ACID BIOSYNTHESIS GLYCOSYL TRANSFERASE WCAE-RELATED"/>
    <property type="match status" value="1"/>
</dbReference>
<dbReference type="Gene3D" id="3.90.550.10">
    <property type="entry name" value="Spore Coat Polysaccharide Biosynthesis Protein SpsA, Chain A"/>
    <property type="match status" value="1"/>
</dbReference>
<dbReference type="RefSeq" id="WP_193912765.1">
    <property type="nucleotide sequence ID" value="NZ_JADEXS020000001.1"/>
</dbReference>
<evidence type="ECO:0000259" key="1">
    <source>
        <dbReference type="Pfam" id="PF00535"/>
    </source>
</evidence>
<sequence>MNEIKLFRNPKIWEKNLPRISVITITYNRLQELKETFLNIISQTYQNLEYIVIDGGSQDGTVDFLQENNANISYWISEKDAGIYDAMNKGALAATGDWIIFMNGGDKFFAEDTLAQVAEYLDNSVDVAYGKFEYVVNDKYGYHTYQRQPYDLSIIWREIPTCHQSIFVKRELQVKYPFDTFLTWCADHDFLAKVYVAGYQFQEIPVVISKFDGSGGVSRDLLSFTKERWSICRKYFGKSFQQELYFVNEYKSFWLQKNIISKIREILPSQWILALRKYRKIY</sequence>
<dbReference type="InterPro" id="IPR029044">
    <property type="entry name" value="Nucleotide-diphossugar_trans"/>
</dbReference>
<feature type="domain" description="Glycosyltransferase 2-like" evidence="1">
    <location>
        <begin position="21"/>
        <end position="155"/>
    </location>
</feature>
<name>A0A8J6ZLG7_DESMC</name>
<evidence type="ECO:0000313" key="2">
    <source>
        <dbReference type="EMBL" id="MBE9020991.1"/>
    </source>
</evidence>
<dbReference type="SUPFAM" id="SSF53448">
    <property type="entry name" value="Nucleotide-diphospho-sugar transferases"/>
    <property type="match status" value="1"/>
</dbReference>
<comment type="caution">
    <text evidence="2">The sequence shown here is derived from an EMBL/GenBank/DDBJ whole genome shotgun (WGS) entry which is preliminary data.</text>
</comment>
<dbReference type="AlphaFoldDB" id="A0A8J6ZLG7"/>